<feature type="domain" description="HTH tetR-type" evidence="6">
    <location>
        <begin position="8"/>
        <end position="68"/>
    </location>
</feature>
<keyword evidence="3 5" id="KW-0238">DNA-binding</keyword>
<keyword evidence="4" id="KW-0804">Transcription</keyword>
<dbReference type="Gene3D" id="1.10.357.10">
    <property type="entry name" value="Tetracycline Repressor, domain 2"/>
    <property type="match status" value="1"/>
</dbReference>
<keyword evidence="1" id="KW-0678">Repressor</keyword>
<evidence type="ECO:0000256" key="1">
    <source>
        <dbReference type="ARBA" id="ARBA00022491"/>
    </source>
</evidence>
<keyword evidence="8" id="KW-1185">Reference proteome</keyword>
<dbReference type="PANTHER" id="PTHR47506">
    <property type="entry name" value="TRANSCRIPTIONAL REGULATORY PROTEIN"/>
    <property type="match status" value="1"/>
</dbReference>
<evidence type="ECO:0000256" key="2">
    <source>
        <dbReference type="ARBA" id="ARBA00023015"/>
    </source>
</evidence>
<dbReference type="InterPro" id="IPR001647">
    <property type="entry name" value="HTH_TetR"/>
</dbReference>
<evidence type="ECO:0000313" key="8">
    <source>
        <dbReference type="Proteomes" id="UP001059773"/>
    </source>
</evidence>
<protein>
    <submittedName>
        <fullName evidence="7">TetR/AcrR family transcriptional regulator</fullName>
    </submittedName>
</protein>
<dbReference type="PROSITE" id="PS50977">
    <property type="entry name" value="HTH_TETR_2"/>
    <property type="match status" value="1"/>
</dbReference>
<dbReference type="Pfam" id="PF13977">
    <property type="entry name" value="TetR_C_6"/>
    <property type="match status" value="1"/>
</dbReference>
<dbReference type="EMBL" id="CP101914">
    <property type="protein sequence ID" value="UUI01068.1"/>
    <property type="molecule type" value="Genomic_DNA"/>
</dbReference>
<dbReference type="SUPFAM" id="SSF46689">
    <property type="entry name" value="Homeodomain-like"/>
    <property type="match status" value="1"/>
</dbReference>
<gene>
    <name evidence="7" type="ORF">NP439_13415</name>
</gene>
<dbReference type="SUPFAM" id="SSF48498">
    <property type="entry name" value="Tetracyclin repressor-like, C-terminal domain"/>
    <property type="match status" value="1"/>
</dbReference>
<evidence type="ECO:0000256" key="3">
    <source>
        <dbReference type="ARBA" id="ARBA00023125"/>
    </source>
</evidence>
<name>A0ABY5JLB1_9BACI</name>
<proteinExistence type="predicted"/>
<accession>A0ABY5JLB1</accession>
<dbReference type="InterPro" id="IPR009057">
    <property type="entry name" value="Homeodomain-like_sf"/>
</dbReference>
<evidence type="ECO:0000313" key="7">
    <source>
        <dbReference type="EMBL" id="UUI01068.1"/>
    </source>
</evidence>
<feature type="DNA-binding region" description="H-T-H motif" evidence="5">
    <location>
        <begin position="31"/>
        <end position="50"/>
    </location>
</feature>
<dbReference type="Proteomes" id="UP001059773">
    <property type="component" value="Chromosome"/>
</dbReference>
<evidence type="ECO:0000256" key="4">
    <source>
        <dbReference type="ARBA" id="ARBA00023163"/>
    </source>
</evidence>
<evidence type="ECO:0000256" key="5">
    <source>
        <dbReference type="PROSITE-ProRule" id="PRU00335"/>
    </source>
</evidence>
<organism evidence="7 8">
    <name type="scientific">Oceanobacillus jeddahense</name>
    <dbReference type="NCBI Taxonomy" id="1462527"/>
    <lineage>
        <taxon>Bacteria</taxon>
        <taxon>Bacillati</taxon>
        <taxon>Bacillota</taxon>
        <taxon>Bacilli</taxon>
        <taxon>Bacillales</taxon>
        <taxon>Bacillaceae</taxon>
        <taxon>Oceanobacillus</taxon>
    </lineage>
</organism>
<dbReference type="RefSeq" id="WP_256706489.1">
    <property type="nucleotide sequence ID" value="NZ_CP101914.1"/>
</dbReference>
<reference evidence="7" key="1">
    <citation type="submission" date="2022-07" db="EMBL/GenBank/DDBJ databases">
        <title>FELIX.</title>
        <authorList>
            <person name="Wan K.H."/>
            <person name="Park S."/>
            <person name="Lawrence Q."/>
            <person name="Eichenberger J.P."/>
            <person name="Booth B.W."/>
            <person name="Piaggio A.J."/>
            <person name="Chandler J.C."/>
            <person name="Franklin A.B."/>
            <person name="Celniker S.E."/>
        </authorList>
    </citation>
    <scope>NUCLEOTIDE SEQUENCE</scope>
    <source>
        <strain evidence="7">QA-1986 374</strain>
    </source>
</reference>
<dbReference type="PANTHER" id="PTHR47506:SF6">
    <property type="entry name" value="HTH-TYPE TRANSCRIPTIONAL REPRESSOR NEMR"/>
    <property type="match status" value="1"/>
</dbReference>
<evidence type="ECO:0000259" key="6">
    <source>
        <dbReference type="PROSITE" id="PS50977"/>
    </source>
</evidence>
<dbReference type="Pfam" id="PF00440">
    <property type="entry name" value="TetR_N"/>
    <property type="match status" value="1"/>
</dbReference>
<sequence length="198" mass="23702">MPKIIDHTERKDQIVEAAFDVIYHNGFEKTNLRKIAKKAGLSLGSVQHFFPKQKDMYTFAMDVIFQRFKERMQKVVQADQDDFENAVRMVKQIVQVHTEEERIENDIWVKFTLMATMNPEYQELKEEYRKINLNFAEDIIRLLYKREYITNSYNIKNMAHSLIIFVTGLVFEAVIYTNLYNDQVVEKQVREYLRNICN</sequence>
<keyword evidence="2" id="KW-0805">Transcription regulation</keyword>
<dbReference type="InterPro" id="IPR036271">
    <property type="entry name" value="Tet_transcr_reg_TetR-rel_C_sf"/>
</dbReference>
<dbReference type="InterPro" id="IPR039538">
    <property type="entry name" value="BetI_C"/>
</dbReference>